<dbReference type="InterPro" id="IPR008659">
    <property type="entry name" value="Kre9/Knh1_C"/>
</dbReference>
<accession>A0A6A5ZZV9</accession>
<evidence type="ECO:0000256" key="3">
    <source>
        <dbReference type="SAM" id="SignalP"/>
    </source>
</evidence>
<sequence>MVRLLLPFATFASLLPLVSAGIKFKTPAASAKLTAGTSISVEWEEGGTGPTIANLLTYQLFLCAGGDTADVQVTYPITTAGNFAVGGNKASVLIPKTVGEDTDNAYFVKMIAVGKLGGELTTYSDRFSYSGMTGTWTSAVETALKDVSGTSGPATTDNTVSSDDNTVSSAVADSNFDVEYTMQTGATRYAPMQPVPPKTVTAKNTKPLYPTSSVVIAKTRLPIPSVQTTVTMSQTASFSSKVNDASAASHATDDMAKFLARWKD</sequence>
<organism evidence="6 7">
    <name type="scientific">Dothidotthia symphoricarpi CBS 119687</name>
    <dbReference type="NCBI Taxonomy" id="1392245"/>
    <lineage>
        <taxon>Eukaryota</taxon>
        <taxon>Fungi</taxon>
        <taxon>Dikarya</taxon>
        <taxon>Ascomycota</taxon>
        <taxon>Pezizomycotina</taxon>
        <taxon>Dothideomycetes</taxon>
        <taxon>Pleosporomycetidae</taxon>
        <taxon>Pleosporales</taxon>
        <taxon>Dothidotthiaceae</taxon>
        <taxon>Dothidotthia</taxon>
    </lineage>
</organism>
<keyword evidence="1 3" id="KW-0732">Signal</keyword>
<reference evidence="6" key="1">
    <citation type="journal article" date="2020" name="Stud. Mycol.">
        <title>101 Dothideomycetes genomes: a test case for predicting lifestyles and emergence of pathogens.</title>
        <authorList>
            <person name="Haridas S."/>
            <person name="Albert R."/>
            <person name="Binder M."/>
            <person name="Bloem J."/>
            <person name="Labutti K."/>
            <person name="Salamov A."/>
            <person name="Andreopoulos B."/>
            <person name="Baker S."/>
            <person name="Barry K."/>
            <person name="Bills G."/>
            <person name="Bluhm B."/>
            <person name="Cannon C."/>
            <person name="Castanera R."/>
            <person name="Culley D."/>
            <person name="Daum C."/>
            <person name="Ezra D."/>
            <person name="Gonzalez J."/>
            <person name="Henrissat B."/>
            <person name="Kuo A."/>
            <person name="Liang C."/>
            <person name="Lipzen A."/>
            <person name="Lutzoni F."/>
            <person name="Magnuson J."/>
            <person name="Mondo S."/>
            <person name="Nolan M."/>
            <person name="Ohm R."/>
            <person name="Pangilinan J."/>
            <person name="Park H.-J."/>
            <person name="Ramirez L."/>
            <person name="Alfaro M."/>
            <person name="Sun H."/>
            <person name="Tritt A."/>
            <person name="Yoshinaga Y."/>
            <person name="Zwiers L.-H."/>
            <person name="Turgeon B."/>
            <person name="Goodwin S."/>
            <person name="Spatafora J."/>
            <person name="Crous P."/>
            <person name="Grigoriev I."/>
        </authorList>
    </citation>
    <scope>NUCLEOTIDE SEQUENCE</scope>
    <source>
        <strain evidence="6">CBS 119687</strain>
    </source>
</reference>
<evidence type="ECO:0000256" key="2">
    <source>
        <dbReference type="SAM" id="MobiDB-lite"/>
    </source>
</evidence>
<feature type="chain" id="PRO_5025369055" evidence="3">
    <location>
        <begin position="21"/>
        <end position="264"/>
    </location>
</feature>
<dbReference type="RefSeq" id="XP_033519501.1">
    <property type="nucleotide sequence ID" value="XM_033669038.1"/>
</dbReference>
<dbReference type="Proteomes" id="UP000799771">
    <property type="component" value="Unassembled WGS sequence"/>
</dbReference>
<feature type="signal peptide" evidence="3">
    <location>
        <begin position="1"/>
        <end position="20"/>
    </location>
</feature>
<feature type="domain" description="Yeast cell wall synthesis Kre9/Knh1 C-terminal" evidence="4">
    <location>
        <begin position="174"/>
        <end position="253"/>
    </location>
</feature>
<dbReference type="AlphaFoldDB" id="A0A6A5ZZV9"/>
<dbReference type="PANTHER" id="PTHR28154">
    <property type="entry name" value="CELL WALL SYNTHESIS PROTEIN KNH1-RELATED"/>
    <property type="match status" value="1"/>
</dbReference>
<dbReference type="GO" id="GO:0031505">
    <property type="term" value="P:fungal-type cell wall organization"/>
    <property type="evidence" value="ECO:0007669"/>
    <property type="project" value="TreeGrafter"/>
</dbReference>
<dbReference type="GeneID" id="54409470"/>
<protein>
    <submittedName>
        <fullName evidence="6">Beta-1,6-glucan boisynthesis protein-like protein</fullName>
    </submittedName>
</protein>
<feature type="domain" description="Yeast cell wall synthesis Kre9/Knh1-like N-terminal" evidence="5">
    <location>
        <begin position="26"/>
        <end position="128"/>
    </location>
</feature>
<dbReference type="Pfam" id="PF10342">
    <property type="entry name" value="Kre9_KNH"/>
    <property type="match status" value="1"/>
</dbReference>
<keyword evidence="7" id="KW-1185">Reference proteome</keyword>
<dbReference type="GO" id="GO:0042546">
    <property type="term" value="P:cell wall biogenesis"/>
    <property type="evidence" value="ECO:0007669"/>
    <property type="project" value="InterPro"/>
</dbReference>
<evidence type="ECO:0000259" key="5">
    <source>
        <dbReference type="Pfam" id="PF10342"/>
    </source>
</evidence>
<dbReference type="Pfam" id="PF05390">
    <property type="entry name" value="Kre9_KNH1_C"/>
    <property type="match status" value="1"/>
</dbReference>
<evidence type="ECO:0000256" key="1">
    <source>
        <dbReference type="ARBA" id="ARBA00022729"/>
    </source>
</evidence>
<evidence type="ECO:0000313" key="6">
    <source>
        <dbReference type="EMBL" id="KAF2125109.1"/>
    </source>
</evidence>
<gene>
    <name evidence="6" type="ORF">P153DRAFT_370433</name>
</gene>
<dbReference type="EMBL" id="ML977517">
    <property type="protein sequence ID" value="KAF2125109.1"/>
    <property type="molecule type" value="Genomic_DNA"/>
</dbReference>
<feature type="region of interest" description="Disordered" evidence="2">
    <location>
        <begin position="148"/>
        <end position="167"/>
    </location>
</feature>
<dbReference type="InterPro" id="IPR045328">
    <property type="entry name" value="Kre9/Knh1"/>
</dbReference>
<name>A0A6A5ZZV9_9PLEO</name>
<dbReference type="OrthoDB" id="2432613at2759"/>
<dbReference type="PANTHER" id="PTHR28154:SF1">
    <property type="entry name" value="CELL WALL SYNTHESIS PROTEIN KNH1-RELATED"/>
    <property type="match status" value="1"/>
</dbReference>
<evidence type="ECO:0000313" key="7">
    <source>
        <dbReference type="Proteomes" id="UP000799771"/>
    </source>
</evidence>
<dbReference type="InterPro" id="IPR018466">
    <property type="entry name" value="Kre9/Knh1-like_N"/>
</dbReference>
<dbReference type="GO" id="GO:0005576">
    <property type="term" value="C:extracellular region"/>
    <property type="evidence" value="ECO:0007669"/>
    <property type="project" value="TreeGrafter"/>
</dbReference>
<feature type="compositionally biased region" description="Low complexity" evidence="2">
    <location>
        <begin position="154"/>
        <end position="167"/>
    </location>
</feature>
<evidence type="ECO:0000259" key="4">
    <source>
        <dbReference type="Pfam" id="PF05390"/>
    </source>
</evidence>
<dbReference type="GO" id="GO:0006078">
    <property type="term" value="P:(1-&gt;6)-beta-D-glucan biosynthetic process"/>
    <property type="evidence" value="ECO:0007669"/>
    <property type="project" value="InterPro"/>
</dbReference>
<proteinExistence type="predicted"/>